<feature type="repeat" description="Solcar" evidence="8">
    <location>
        <begin position="212"/>
        <end position="309"/>
    </location>
</feature>
<proteinExistence type="inferred from homology"/>
<dbReference type="Proteomes" id="UP001165121">
    <property type="component" value="Unassembled WGS sequence"/>
</dbReference>
<keyword evidence="5" id="KW-0677">Repeat</keyword>
<sequence length="473" mass="50477">MTELLSSYSLPTSQNPLSLLIHFHRIPPVSGGVDPSLNTESRFYRFYQPTCGPKALRYTIGITDTCPPSRTPHLAPDASPMSPAAPLPGVMTCQSLRTAAGSHPSATASCAVAVASPVVRALCSGAVAGVVADSMLHPLEVINLRMKIQQHPSAKYSGILRSVRTILREEGVRGYFGGLSTTLLASPVCAAMYFGTYETLKATAAPLVPEEQRGVVYFLAGAASEAIISAISVPSEVIKSRLQLGRNPRNASGGVVKYTQNYRGTAHAAKSILRSEGVKGLYAGYSACLSVDTFFSAFSFLFYETLKDRYHQYLVATDGDRQLNSAESLAVGAVAGGMSAFLTNPLDVITVRLMTQGKNKKYLGLRDCFVKSVSNEGPAVLWRGASCRIVSIMPTTGICFGVLSKGREFVKPEQWRSVGIVGEQDANCTQPVNRKASNTTAVLAPLRWCQYHAEAGLAAARAPLAIISSCESL</sequence>
<dbReference type="InterPro" id="IPR018108">
    <property type="entry name" value="MCP_transmembrane"/>
</dbReference>
<comment type="subcellular location">
    <subcellularLocation>
        <location evidence="1">Membrane</location>
        <topology evidence="1">Multi-pass membrane protein</topology>
    </subcellularLocation>
</comment>
<reference evidence="10" key="1">
    <citation type="submission" date="2023-04" db="EMBL/GenBank/DDBJ databases">
        <title>Phytophthora fragariaefolia NBRC 109709.</title>
        <authorList>
            <person name="Ichikawa N."/>
            <person name="Sato H."/>
            <person name="Tonouchi N."/>
        </authorList>
    </citation>
    <scope>NUCLEOTIDE SEQUENCE</scope>
    <source>
        <strain evidence="10">NBRC 109709</strain>
    </source>
</reference>
<evidence type="ECO:0000313" key="11">
    <source>
        <dbReference type="Proteomes" id="UP001165121"/>
    </source>
</evidence>
<keyword evidence="11" id="KW-1185">Reference proteome</keyword>
<keyword evidence="6" id="KW-1133">Transmembrane helix</keyword>
<dbReference type="GO" id="GO:0016020">
    <property type="term" value="C:membrane"/>
    <property type="evidence" value="ECO:0007669"/>
    <property type="project" value="UniProtKB-SubCell"/>
</dbReference>
<evidence type="ECO:0000313" key="10">
    <source>
        <dbReference type="EMBL" id="GMF66636.1"/>
    </source>
</evidence>
<keyword evidence="7 8" id="KW-0472">Membrane</keyword>
<keyword evidence="4 8" id="KW-0812">Transmembrane</keyword>
<evidence type="ECO:0000256" key="3">
    <source>
        <dbReference type="ARBA" id="ARBA00022448"/>
    </source>
</evidence>
<dbReference type="Gene3D" id="1.50.40.10">
    <property type="entry name" value="Mitochondrial carrier domain"/>
    <property type="match status" value="2"/>
</dbReference>
<dbReference type="EMBL" id="BSXT01008714">
    <property type="protein sequence ID" value="GMF66636.1"/>
    <property type="molecule type" value="Genomic_DNA"/>
</dbReference>
<dbReference type="Pfam" id="PF00153">
    <property type="entry name" value="Mito_carr"/>
    <property type="match status" value="3"/>
</dbReference>
<dbReference type="OrthoDB" id="448427at2759"/>
<feature type="repeat" description="Solcar" evidence="8">
    <location>
        <begin position="116"/>
        <end position="203"/>
    </location>
</feature>
<dbReference type="AlphaFoldDB" id="A0A9W6YL93"/>
<evidence type="ECO:0000256" key="5">
    <source>
        <dbReference type="ARBA" id="ARBA00022737"/>
    </source>
</evidence>
<organism evidence="10 11">
    <name type="scientific">Phytophthora fragariaefolia</name>
    <dbReference type="NCBI Taxonomy" id="1490495"/>
    <lineage>
        <taxon>Eukaryota</taxon>
        <taxon>Sar</taxon>
        <taxon>Stramenopiles</taxon>
        <taxon>Oomycota</taxon>
        <taxon>Peronosporomycetes</taxon>
        <taxon>Peronosporales</taxon>
        <taxon>Peronosporaceae</taxon>
        <taxon>Phytophthora</taxon>
    </lineage>
</organism>
<comment type="similarity">
    <text evidence="2 9">Belongs to the mitochondrial carrier (TC 2.A.29) family.</text>
</comment>
<comment type="caution">
    <text evidence="10">The sequence shown here is derived from an EMBL/GenBank/DDBJ whole genome shotgun (WGS) entry which is preliminary data.</text>
</comment>
<dbReference type="PANTHER" id="PTHR45667">
    <property type="entry name" value="S-ADENOSYLMETHIONINE MITOCHONDRIAL CARRIER PROTEIN"/>
    <property type="match status" value="1"/>
</dbReference>
<evidence type="ECO:0000256" key="6">
    <source>
        <dbReference type="ARBA" id="ARBA00022989"/>
    </source>
</evidence>
<name>A0A9W6YL93_9STRA</name>
<dbReference type="SUPFAM" id="SSF103506">
    <property type="entry name" value="Mitochondrial carrier"/>
    <property type="match status" value="1"/>
</dbReference>
<evidence type="ECO:0000256" key="2">
    <source>
        <dbReference type="ARBA" id="ARBA00006375"/>
    </source>
</evidence>
<evidence type="ECO:0000256" key="7">
    <source>
        <dbReference type="ARBA" id="ARBA00023136"/>
    </source>
</evidence>
<dbReference type="PROSITE" id="PS50920">
    <property type="entry name" value="SOLCAR"/>
    <property type="match status" value="3"/>
</dbReference>
<protein>
    <submittedName>
        <fullName evidence="10">Unnamed protein product</fullName>
    </submittedName>
</protein>
<evidence type="ECO:0000256" key="8">
    <source>
        <dbReference type="PROSITE-ProRule" id="PRU00282"/>
    </source>
</evidence>
<evidence type="ECO:0000256" key="1">
    <source>
        <dbReference type="ARBA" id="ARBA00004141"/>
    </source>
</evidence>
<feature type="repeat" description="Solcar" evidence="8">
    <location>
        <begin position="323"/>
        <end position="409"/>
    </location>
</feature>
<dbReference type="InterPro" id="IPR023395">
    <property type="entry name" value="MCP_dom_sf"/>
</dbReference>
<gene>
    <name evidence="10" type="ORF">Pfra01_002822800</name>
</gene>
<evidence type="ECO:0000256" key="4">
    <source>
        <dbReference type="ARBA" id="ARBA00022692"/>
    </source>
</evidence>
<keyword evidence="3 9" id="KW-0813">Transport</keyword>
<accession>A0A9W6YL93</accession>
<evidence type="ECO:0000256" key="9">
    <source>
        <dbReference type="RuleBase" id="RU000488"/>
    </source>
</evidence>